<evidence type="ECO:0000256" key="6">
    <source>
        <dbReference type="ARBA" id="ARBA00046320"/>
    </source>
</evidence>
<dbReference type="OMA" id="HFLFEIC"/>
<keyword evidence="12" id="KW-1185">Reference proteome</keyword>
<dbReference type="GO" id="GO:0016095">
    <property type="term" value="P:polyprenol catabolic process"/>
    <property type="evidence" value="ECO:0007669"/>
    <property type="project" value="UniProtKB-UniRule"/>
</dbReference>
<evidence type="ECO:0000256" key="9">
    <source>
        <dbReference type="RuleBase" id="RU367081"/>
    </source>
</evidence>
<feature type="domain" description="3-oxo-5-alpha-steroid 4-dehydrogenase C-terminal" evidence="10">
    <location>
        <begin position="196"/>
        <end position="312"/>
    </location>
</feature>
<feature type="transmembrane region" description="Helical" evidence="9">
    <location>
        <begin position="152"/>
        <end position="172"/>
    </location>
</feature>
<dbReference type="EMBL" id="LJIJ01000602">
    <property type="protein sequence ID" value="ODM95953.1"/>
    <property type="molecule type" value="Genomic_DNA"/>
</dbReference>
<evidence type="ECO:0000256" key="3">
    <source>
        <dbReference type="ARBA" id="ARBA00022692"/>
    </source>
</evidence>
<comment type="subcellular location">
    <subcellularLocation>
        <location evidence="1">Endomembrane system</location>
        <topology evidence="1">Multi-pass membrane protein</topology>
    </subcellularLocation>
    <subcellularLocation>
        <location evidence="9">Endoplasmic reticulum membrane</location>
    </subcellularLocation>
</comment>
<feature type="transmembrane region" description="Helical" evidence="9">
    <location>
        <begin position="193"/>
        <end position="212"/>
    </location>
</feature>
<dbReference type="PANTHER" id="PTHR14624">
    <property type="entry name" value="DFG10 PROTEIN"/>
    <property type="match status" value="1"/>
</dbReference>
<dbReference type="GO" id="GO:0003865">
    <property type="term" value="F:3-oxo-5-alpha-steroid 4-dehydrogenase activity"/>
    <property type="evidence" value="ECO:0007669"/>
    <property type="project" value="TreeGrafter"/>
</dbReference>
<evidence type="ECO:0000256" key="4">
    <source>
        <dbReference type="ARBA" id="ARBA00022989"/>
    </source>
</evidence>
<dbReference type="OrthoDB" id="5788137at2759"/>
<dbReference type="PANTHER" id="PTHR14624:SF0">
    <property type="entry name" value="POLYPRENOL REDUCTASE"/>
    <property type="match status" value="1"/>
</dbReference>
<keyword evidence="9" id="KW-0256">Endoplasmic reticulum</keyword>
<evidence type="ECO:0000313" key="12">
    <source>
        <dbReference type="Proteomes" id="UP000094527"/>
    </source>
</evidence>
<dbReference type="Pfam" id="PF02544">
    <property type="entry name" value="Steroid_dh"/>
    <property type="match status" value="1"/>
</dbReference>
<feature type="transmembrane region" description="Helical" evidence="9">
    <location>
        <begin position="250"/>
        <end position="266"/>
    </location>
</feature>
<evidence type="ECO:0000256" key="2">
    <source>
        <dbReference type="ARBA" id="ARBA00012522"/>
    </source>
</evidence>
<accession>A0A1D2MSE5</accession>
<keyword evidence="4 9" id="KW-1133">Transmembrane helix</keyword>
<evidence type="ECO:0000256" key="7">
    <source>
        <dbReference type="ARBA" id="ARBA00047186"/>
    </source>
</evidence>
<dbReference type="Proteomes" id="UP000094527">
    <property type="component" value="Unassembled WGS sequence"/>
</dbReference>
<dbReference type="STRING" id="48709.A0A1D2MSE5"/>
<comment type="pathway">
    <text evidence="9">Protein modification; protein glycosylation.</text>
</comment>
<gene>
    <name evidence="11" type="ORF">Ocin01_10727</name>
</gene>
<evidence type="ECO:0000256" key="8">
    <source>
        <dbReference type="ARBA" id="ARBA00049427"/>
    </source>
</evidence>
<feature type="transmembrane region" description="Helical" evidence="9">
    <location>
        <begin position="273"/>
        <end position="293"/>
    </location>
</feature>
<reference evidence="11 12" key="1">
    <citation type="journal article" date="2016" name="Genome Biol. Evol.">
        <title>Gene Family Evolution Reflects Adaptation to Soil Environmental Stressors in the Genome of the Collembolan Orchesella cincta.</title>
        <authorList>
            <person name="Faddeeva-Vakhrusheva A."/>
            <person name="Derks M.F."/>
            <person name="Anvar S.Y."/>
            <person name="Agamennone V."/>
            <person name="Suring W."/>
            <person name="Smit S."/>
            <person name="van Straalen N.M."/>
            <person name="Roelofs D."/>
        </authorList>
    </citation>
    <scope>NUCLEOTIDE SEQUENCE [LARGE SCALE GENOMIC DNA]</scope>
    <source>
        <tissue evidence="11">Mixed pool</tissue>
    </source>
</reference>
<dbReference type="UniPathway" id="UPA00378"/>
<keyword evidence="9" id="KW-0521">NADP</keyword>
<keyword evidence="5 9" id="KW-0472">Membrane</keyword>
<dbReference type="GO" id="GO:0160198">
    <property type="term" value="F:polyprenal reductase activity"/>
    <property type="evidence" value="ECO:0007669"/>
    <property type="project" value="UniProtKB-EC"/>
</dbReference>
<evidence type="ECO:0000256" key="5">
    <source>
        <dbReference type="ARBA" id="ARBA00023136"/>
    </source>
</evidence>
<name>A0A1D2MSE5_ORCCI</name>
<proteinExistence type="inferred from homology"/>
<evidence type="ECO:0000313" key="11">
    <source>
        <dbReference type="EMBL" id="ODM95953.1"/>
    </source>
</evidence>
<dbReference type="AlphaFoldDB" id="A0A1D2MSE5"/>
<protein>
    <recommendedName>
        <fullName evidence="7 9">Polyprenal reductase</fullName>
        <ecNumber evidence="2 9">1.3.1.94</ecNumber>
    </recommendedName>
</protein>
<feature type="transmembrane region" description="Helical" evidence="9">
    <location>
        <begin position="72"/>
        <end position="94"/>
    </location>
</feature>
<comment type="function">
    <text evidence="9">Plays a key role in early steps of protein N-linked glycosylation by being involved in the conversion of polyprenol into dolichol. Acts as a polyprenal reductase that mediates the reduction of polyprenal into dolichal in a NADP-dependent mechanism. Dolichols are required for the synthesis of dolichol-linked monosaccharides and the oligosaccharide precursor used for N-glycosylation.</text>
</comment>
<sequence>MESSVNYIQLIFLTIAILTFLPGLITNYAERFLPSILNQFIRYGRANVAKDGKRSGILKLIEVPKNWFYHSYLFSVFFQSFIIFTVISKYTNYLDISFWLRNTLDVLGGNDRPNTVDAVTTVIAVCLYLFQVGRRLFETLFVCVYSDTKMNVMHYLLAWLHYFGSMFTIVAYSPAFSSRASNFADLTLSFDKLTLIHLVASLLFFYGSWVQYQAHVTFANLRKDKSQKVVSMKHQIPRGGMFELVSCPNYWGEIIIYFAIALLFLFKNYTWNFITIWVVANQLIVGIMNHRWYLATFPDYPTNRKAVIPFIW</sequence>
<keyword evidence="3 9" id="KW-0812">Transmembrane</keyword>
<dbReference type="EC" id="1.3.1.94" evidence="2 9"/>
<feature type="transmembrane region" description="Helical" evidence="9">
    <location>
        <begin position="7"/>
        <end position="25"/>
    </location>
</feature>
<organism evidence="11 12">
    <name type="scientific">Orchesella cincta</name>
    <name type="common">Springtail</name>
    <name type="synonym">Podura cincta</name>
    <dbReference type="NCBI Taxonomy" id="48709"/>
    <lineage>
        <taxon>Eukaryota</taxon>
        <taxon>Metazoa</taxon>
        <taxon>Ecdysozoa</taxon>
        <taxon>Arthropoda</taxon>
        <taxon>Hexapoda</taxon>
        <taxon>Collembola</taxon>
        <taxon>Entomobryomorpha</taxon>
        <taxon>Entomobryoidea</taxon>
        <taxon>Orchesellidae</taxon>
        <taxon>Orchesellinae</taxon>
        <taxon>Orchesella</taxon>
    </lineage>
</organism>
<evidence type="ECO:0000256" key="1">
    <source>
        <dbReference type="ARBA" id="ARBA00004127"/>
    </source>
</evidence>
<dbReference type="GO" id="GO:0102389">
    <property type="term" value="F:polyprenol reductase activity"/>
    <property type="evidence" value="ECO:0007669"/>
    <property type="project" value="UniProtKB-UniRule"/>
</dbReference>
<comment type="caution">
    <text evidence="11">The sequence shown here is derived from an EMBL/GenBank/DDBJ whole genome shotgun (WGS) entry which is preliminary data.</text>
</comment>
<dbReference type="GO" id="GO:0006488">
    <property type="term" value="P:dolichol-linked oligosaccharide biosynthetic process"/>
    <property type="evidence" value="ECO:0007669"/>
    <property type="project" value="UniProtKB-UniRule"/>
</dbReference>
<dbReference type="GO" id="GO:0005789">
    <property type="term" value="C:endoplasmic reticulum membrane"/>
    <property type="evidence" value="ECO:0007669"/>
    <property type="project" value="UniProtKB-SubCell"/>
</dbReference>
<keyword evidence="9" id="KW-0560">Oxidoreductase</keyword>
<dbReference type="PROSITE" id="PS50244">
    <property type="entry name" value="S5A_REDUCTASE"/>
    <property type="match status" value="1"/>
</dbReference>
<dbReference type="InterPro" id="IPR039698">
    <property type="entry name" value="Dfg10/SRD5A3"/>
</dbReference>
<evidence type="ECO:0000259" key="10">
    <source>
        <dbReference type="Pfam" id="PF02544"/>
    </source>
</evidence>
<comment type="similarity">
    <text evidence="6 9">Belongs to the steroid 5-alpha reductase family. Polyprenal reductase subfamily.</text>
</comment>
<dbReference type="InterPro" id="IPR001104">
    <property type="entry name" value="3-oxo-5_a-steroid_4-DH_C"/>
</dbReference>
<comment type="catalytic activity">
    <reaction evidence="8 9">
        <text>a di-trans,poly-cis-dolichal + NADP(+) = a di-trans,poly-cis-polyprenal + NADPH + H(+)</text>
        <dbReference type="Rhea" id="RHEA:80727"/>
        <dbReference type="Rhea" id="RHEA-COMP:19536"/>
        <dbReference type="Rhea" id="RHEA-COMP:19537"/>
        <dbReference type="ChEBI" id="CHEBI:15378"/>
        <dbReference type="ChEBI" id="CHEBI:57783"/>
        <dbReference type="ChEBI" id="CHEBI:58349"/>
        <dbReference type="ChEBI" id="CHEBI:231623"/>
        <dbReference type="ChEBI" id="CHEBI:231637"/>
        <dbReference type="EC" id="1.3.1.94"/>
    </reaction>
    <physiologicalReaction direction="right-to-left" evidence="8 9">
        <dbReference type="Rhea" id="RHEA:80729"/>
    </physiologicalReaction>
</comment>